<sequence length="357" mass="37230">MNWQDRRLLDLFGIEHPILQAPMAGVTSPQMAVAASEAGALGSIAGAMLTLDGLRQEFQMVKQGTAKPFNVNFFVHKPPTVDAARDAAWRRKLAGYYEELGVAPGTKGPSRAAFDAAACDLVLEFMPKVASFHFGLPGKTLMQRLKAAGIVVIASATTAEEARWLEGEGTDAVIAQGAEAGGHRGMFLDDDIARQAGTMALVPQVVDAVKVPVIAAGGIGDGRGIAAALALGAAGAQIGTAFMLSPEARTGALHRAALKKAGDNSTVLTNVFTGRPARGIVNRIVREVGPMSLEAPAFPLTAEATQPLRGPAESTGSTDFTPLWSGQAPTLAREMPAGELVKSMVRETEAVLSRVRG</sequence>
<evidence type="ECO:0000256" key="1">
    <source>
        <dbReference type="ARBA" id="ARBA00001917"/>
    </source>
</evidence>
<dbReference type="GO" id="GO:0004497">
    <property type="term" value="F:monooxygenase activity"/>
    <property type="evidence" value="ECO:0007669"/>
    <property type="project" value="UniProtKB-KW"/>
</dbReference>
<dbReference type="PANTHER" id="PTHR42747">
    <property type="entry name" value="NITRONATE MONOOXYGENASE-RELATED"/>
    <property type="match status" value="1"/>
</dbReference>
<comment type="caution">
    <text evidence="8">The sequence shown here is derived from an EMBL/GenBank/DDBJ whole genome shotgun (WGS) entry which is preliminary data.</text>
</comment>
<evidence type="ECO:0000256" key="5">
    <source>
        <dbReference type="ARBA" id="ARBA00023002"/>
    </source>
</evidence>
<dbReference type="PANTHER" id="PTHR42747:SF3">
    <property type="entry name" value="NITRONATE MONOOXYGENASE-RELATED"/>
    <property type="match status" value="1"/>
</dbReference>
<evidence type="ECO:0000256" key="7">
    <source>
        <dbReference type="ARBA" id="ARBA00049401"/>
    </source>
</evidence>
<dbReference type="EMBL" id="JAHOPB010000001">
    <property type="protein sequence ID" value="MBU8875693.1"/>
    <property type="molecule type" value="Genomic_DNA"/>
</dbReference>
<name>A0ABS6IM74_9HYPH</name>
<organism evidence="8 9">
    <name type="scientific">Reyranella humidisoli</name>
    <dbReference type="NCBI Taxonomy" id="2849149"/>
    <lineage>
        <taxon>Bacteria</taxon>
        <taxon>Pseudomonadati</taxon>
        <taxon>Pseudomonadota</taxon>
        <taxon>Alphaproteobacteria</taxon>
        <taxon>Hyphomicrobiales</taxon>
        <taxon>Reyranellaceae</taxon>
        <taxon>Reyranella</taxon>
    </lineage>
</organism>
<evidence type="ECO:0000256" key="4">
    <source>
        <dbReference type="ARBA" id="ARBA00022643"/>
    </source>
</evidence>
<keyword evidence="3" id="KW-0285">Flavoprotein</keyword>
<keyword evidence="8" id="KW-0503">Monooxygenase</keyword>
<keyword evidence="9" id="KW-1185">Reference proteome</keyword>
<dbReference type="Proteomes" id="UP000727907">
    <property type="component" value="Unassembled WGS sequence"/>
</dbReference>
<keyword evidence="4" id="KW-0288">FMN</keyword>
<keyword evidence="5" id="KW-0560">Oxidoreductase</keyword>
<evidence type="ECO:0000256" key="2">
    <source>
        <dbReference type="ARBA" id="ARBA00022575"/>
    </source>
</evidence>
<proteinExistence type="predicted"/>
<dbReference type="InterPro" id="IPR004136">
    <property type="entry name" value="NMO"/>
</dbReference>
<dbReference type="Pfam" id="PF03060">
    <property type="entry name" value="NMO"/>
    <property type="match status" value="1"/>
</dbReference>
<dbReference type="CDD" id="cd04730">
    <property type="entry name" value="NPD_like"/>
    <property type="match status" value="1"/>
</dbReference>
<gene>
    <name evidence="8" type="ORF">KQ910_18105</name>
</gene>
<dbReference type="RefSeq" id="WP_216963343.1">
    <property type="nucleotide sequence ID" value="NZ_JAHOPB010000001.1"/>
</dbReference>
<evidence type="ECO:0000256" key="3">
    <source>
        <dbReference type="ARBA" id="ARBA00022630"/>
    </source>
</evidence>
<evidence type="ECO:0000313" key="8">
    <source>
        <dbReference type="EMBL" id="MBU8875693.1"/>
    </source>
</evidence>
<reference evidence="8 9" key="1">
    <citation type="submission" date="2021-06" db="EMBL/GenBank/DDBJ databases">
        <authorList>
            <person name="Lee D.H."/>
        </authorList>
    </citation>
    <scope>NUCLEOTIDE SEQUENCE [LARGE SCALE GENOMIC DNA]</scope>
    <source>
        <strain evidence="8 9">MMS21-HV4-11</strain>
    </source>
</reference>
<evidence type="ECO:0000313" key="9">
    <source>
        <dbReference type="Proteomes" id="UP000727907"/>
    </source>
</evidence>
<comment type="cofactor">
    <cofactor evidence="1">
        <name>FMN</name>
        <dbReference type="ChEBI" id="CHEBI:58210"/>
    </cofactor>
</comment>
<comment type="catalytic activity">
    <reaction evidence="7">
        <text>3 propionate 3-nitronate + 3 O2 + H2O = 3 3-oxopropanoate + 2 nitrate + nitrite + H2O2 + 3 H(+)</text>
        <dbReference type="Rhea" id="RHEA:57332"/>
        <dbReference type="ChEBI" id="CHEBI:15377"/>
        <dbReference type="ChEBI" id="CHEBI:15378"/>
        <dbReference type="ChEBI" id="CHEBI:15379"/>
        <dbReference type="ChEBI" id="CHEBI:16240"/>
        <dbReference type="ChEBI" id="CHEBI:16301"/>
        <dbReference type="ChEBI" id="CHEBI:17632"/>
        <dbReference type="ChEBI" id="CHEBI:33190"/>
        <dbReference type="ChEBI" id="CHEBI:136067"/>
    </reaction>
</comment>
<accession>A0ABS6IM74</accession>
<evidence type="ECO:0000256" key="6">
    <source>
        <dbReference type="ARBA" id="ARBA00031155"/>
    </source>
</evidence>
<keyword evidence="2" id="KW-0216">Detoxification</keyword>
<protein>
    <recommendedName>
        <fullName evidence="6">Propionate 3-nitronate monooxygenase</fullName>
    </recommendedName>
</protein>